<reference evidence="1" key="1">
    <citation type="submission" date="2019-11" db="EMBL/GenBank/DDBJ databases">
        <authorList>
            <person name="Feng L."/>
        </authorList>
    </citation>
    <scope>NUCLEOTIDE SEQUENCE</scope>
    <source>
        <strain evidence="1">BovatusLFYP28</strain>
    </source>
</reference>
<dbReference type="Pfam" id="PF05069">
    <property type="entry name" value="Phage_tail_S"/>
    <property type="match status" value="1"/>
</dbReference>
<dbReference type="EMBL" id="CACRTD010000068">
    <property type="protein sequence ID" value="VYT52270.1"/>
    <property type="molecule type" value="Genomic_DNA"/>
</dbReference>
<proteinExistence type="predicted"/>
<protein>
    <submittedName>
        <fullName evidence="1">Phage virion morphogenesis family protein</fullName>
    </submittedName>
</protein>
<accession>A0A6N2XEY2</accession>
<gene>
    <name evidence="1" type="ORF">BOLFYP28_04201</name>
</gene>
<organism evidence="1">
    <name type="scientific">Bacteroides ovatus</name>
    <dbReference type="NCBI Taxonomy" id="28116"/>
    <lineage>
        <taxon>Bacteria</taxon>
        <taxon>Pseudomonadati</taxon>
        <taxon>Bacteroidota</taxon>
        <taxon>Bacteroidia</taxon>
        <taxon>Bacteroidales</taxon>
        <taxon>Bacteroidaceae</taxon>
        <taxon>Bacteroides</taxon>
    </lineage>
</organism>
<dbReference type="RefSeq" id="WP_195494136.1">
    <property type="nucleotide sequence ID" value="NZ_CACRTD010000068.1"/>
</dbReference>
<dbReference type="AlphaFoldDB" id="A0A6N2XEY2"/>
<sequence>MNKDVKVIIGRILNDLRVELGDEFNRNFERQAFFSEAWTRRRSPTRPGGHILVDSGELRRSIQSRTTENSITFYTTLPYAAIHNDGGEIVVTAKMKRFFWAKYYAATGAFGRKKDGSPRKDKRTVQLSSEAEFWKVLALMKVGKTIKIPRRRFLGTSPEVEQAVREIIEENITEYFSIDFEINKK</sequence>
<dbReference type="InterPro" id="IPR006522">
    <property type="entry name" value="Phage_virion_morphogenesis"/>
</dbReference>
<name>A0A6N2XEY2_BACOV</name>
<evidence type="ECO:0000313" key="1">
    <source>
        <dbReference type="EMBL" id="VYT52270.1"/>
    </source>
</evidence>